<dbReference type="EMBL" id="BAAAYX010000003">
    <property type="protein sequence ID" value="GAA3698084.1"/>
    <property type="molecule type" value="Genomic_DNA"/>
</dbReference>
<name>A0ABP7D190_9ACTN</name>
<dbReference type="PANTHER" id="PTHR43585">
    <property type="entry name" value="FUMIPYRROLE BIOSYNTHESIS PROTEIN C"/>
    <property type="match status" value="1"/>
</dbReference>
<evidence type="ECO:0000313" key="6">
    <source>
        <dbReference type="EMBL" id="GAA3698084.1"/>
    </source>
</evidence>
<organism evidence="6 7">
    <name type="scientific">Microlunatus aurantiacus</name>
    <dbReference type="NCBI Taxonomy" id="446786"/>
    <lineage>
        <taxon>Bacteria</taxon>
        <taxon>Bacillati</taxon>
        <taxon>Actinomycetota</taxon>
        <taxon>Actinomycetes</taxon>
        <taxon>Propionibacteriales</taxon>
        <taxon>Propionibacteriaceae</taxon>
        <taxon>Microlunatus</taxon>
    </lineage>
</organism>
<protein>
    <submittedName>
        <fullName evidence="6">ATP-grasp domain-containing protein</fullName>
    </submittedName>
</protein>
<evidence type="ECO:0000256" key="3">
    <source>
        <dbReference type="ARBA" id="ARBA00022840"/>
    </source>
</evidence>
<dbReference type="Proteomes" id="UP001500051">
    <property type="component" value="Unassembled WGS sequence"/>
</dbReference>
<reference evidence="7" key="1">
    <citation type="journal article" date="2019" name="Int. J. Syst. Evol. Microbiol.">
        <title>The Global Catalogue of Microorganisms (GCM) 10K type strain sequencing project: providing services to taxonomists for standard genome sequencing and annotation.</title>
        <authorList>
            <consortium name="The Broad Institute Genomics Platform"/>
            <consortium name="The Broad Institute Genome Sequencing Center for Infectious Disease"/>
            <person name="Wu L."/>
            <person name="Ma J."/>
        </authorList>
    </citation>
    <scope>NUCLEOTIDE SEQUENCE [LARGE SCALE GENOMIC DNA]</scope>
    <source>
        <strain evidence="7">JCM 16548</strain>
    </source>
</reference>
<dbReference type="PROSITE" id="PS50975">
    <property type="entry name" value="ATP_GRASP"/>
    <property type="match status" value="1"/>
</dbReference>
<dbReference type="InterPro" id="IPR013815">
    <property type="entry name" value="ATP_grasp_subdomain_1"/>
</dbReference>
<evidence type="ECO:0000256" key="1">
    <source>
        <dbReference type="ARBA" id="ARBA00022598"/>
    </source>
</evidence>
<sequence>MVVAAFVAPYLLEATSRFVLSAARVPGVRLAVITTSAAEDLSPELREALAGHWQVADALDPQQIVDAVRGLSGQIGHVERLIGALEQLQVPLAQARDALGIEGMSADVATNVRDKSQMKTVLAGAGVPCARHQLVRRTEEAWAFRDLVGYPMVAKPPDGAGAKATFRLDADGDFDSWLTAAQQDAGEVWLLEEFLTGREHTFDSVTLGGETIWASISDYRPPPLEVLRTPWVQWTVLLPRDVSGPEYAAIRTIGPAALRALGVRDAFSHLEWFERPDGSVAISEVGARPPGAQLASMIGFSHEIDFYAASAELVLHGTFAAPERRYASGTAYLRGMGHGQVRTVHGIDRLQTEIGHLVVDSRLPPPGTPANSSYEGEGFITVRHPDTAVVEDALARIVATARVELVEGQ</sequence>
<accession>A0ABP7D190</accession>
<evidence type="ECO:0000259" key="5">
    <source>
        <dbReference type="PROSITE" id="PS50975"/>
    </source>
</evidence>
<keyword evidence="2 4" id="KW-0547">Nucleotide-binding</keyword>
<dbReference type="Gene3D" id="3.40.50.20">
    <property type="match status" value="1"/>
</dbReference>
<keyword evidence="3 4" id="KW-0067">ATP-binding</keyword>
<dbReference type="Gene3D" id="3.30.1490.20">
    <property type="entry name" value="ATP-grasp fold, A domain"/>
    <property type="match status" value="1"/>
</dbReference>
<proteinExistence type="predicted"/>
<keyword evidence="1" id="KW-0436">Ligase</keyword>
<evidence type="ECO:0000256" key="4">
    <source>
        <dbReference type="PROSITE-ProRule" id="PRU00409"/>
    </source>
</evidence>
<dbReference type="InterPro" id="IPR052032">
    <property type="entry name" value="ATP-dep_AA_Ligase"/>
</dbReference>
<dbReference type="PANTHER" id="PTHR43585:SF2">
    <property type="entry name" value="ATP-GRASP ENZYME FSQD"/>
    <property type="match status" value="1"/>
</dbReference>
<feature type="domain" description="ATP-grasp" evidence="5">
    <location>
        <begin position="119"/>
        <end position="315"/>
    </location>
</feature>
<evidence type="ECO:0000256" key="2">
    <source>
        <dbReference type="ARBA" id="ARBA00022741"/>
    </source>
</evidence>
<comment type="caution">
    <text evidence="6">The sequence shown here is derived from an EMBL/GenBank/DDBJ whole genome shotgun (WGS) entry which is preliminary data.</text>
</comment>
<keyword evidence="7" id="KW-1185">Reference proteome</keyword>
<dbReference type="Gene3D" id="3.30.470.20">
    <property type="entry name" value="ATP-grasp fold, B domain"/>
    <property type="match status" value="1"/>
</dbReference>
<dbReference type="InterPro" id="IPR011761">
    <property type="entry name" value="ATP-grasp"/>
</dbReference>
<dbReference type="SUPFAM" id="SSF56059">
    <property type="entry name" value="Glutathione synthetase ATP-binding domain-like"/>
    <property type="match status" value="1"/>
</dbReference>
<dbReference type="RefSeq" id="WP_344811485.1">
    <property type="nucleotide sequence ID" value="NZ_BAAAYX010000003.1"/>
</dbReference>
<gene>
    <name evidence="6" type="ORF">GCM10022204_12910</name>
</gene>
<evidence type="ECO:0000313" key="7">
    <source>
        <dbReference type="Proteomes" id="UP001500051"/>
    </source>
</evidence>